<name>A0ABV8XXZ6_9MICC</name>
<keyword evidence="6" id="KW-0067">ATP-binding</keyword>
<keyword evidence="5" id="KW-0418">Kinase</keyword>
<dbReference type="EMBL" id="JBHSEN010000001">
    <property type="protein sequence ID" value="MFC4428443.1"/>
    <property type="molecule type" value="Genomic_DNA"/>
</dbReference>
<sequence length="453" mass="47273">MAFQQYLGIVLRFWRGTLAVVVVCVAGAAVFSNLQSPVYSASASVFLTVKSEGGPGELSPGAFYTQSQLASYLDVATSTPVLESIIEELGMDATPEALATQLSVWSPEETSIIHISARSETASGAAVLANAATESVLTAVNELSPTGADGQRLAGANMIDSAVAPSSPSEPNLRVNVALGAALGILLGVGQIAVRSDLDTRVRDKKDIELLTGAPILGEVKWNHVEARQNAERQVSSGVNAEAFRRLRTNLSFVGSKNDGRAIVFTSAGPGEGKTEIVSALALVLAQAGESVLLIDADLRHSNVASRMGIDAGRGLADLLADAAVPQDVLHIDSSGFLSVLLAGTMPPNPSELLGSKSMSSFLSIAERQYDYVLIDSPPLLPVTDAVVLSAHTRSAVLVSQIGNVRGSQLREAVTILEASRADLLGVVINEVEPSGEKVNWHAATSISFAVRD</sequence>
<evidence type="ECO:0000256" key="2">
    <source>
        <dbReference type="ARBA" id="ARBA00011903"/>
    </source>
</evidence>
<organism evidence="11 12">
    <name type="scientific">Citricoccus alkalitolerans</name>
    <dbReference type="NCBI Taxonomy" id="246603"/>
    <lineage>
        <taxon>Bacteria</taxon>
        <taxon>Bacillati</taxon>
        <taxon>Actinomycetota</taxon>
        <taxon>Actinomycetes</taxon>
        <taxon>Micrococcales</taxon>
        <taxon>Micrococcaceae</taxon>
        <taxon>Citricoccus</taxon>
    </lineage>
</organism>
<dbReference type="SUPFAM" id="SSF52540">
    <property type="entry name" value="P-loop containing nucleoside triphosphate hydrolases"/>
    <property type="match status" value="1"/>
</dbReference>
<feature type="transmembrane region" description="Helical" evidence="9">
    <location>
        <begin position="12"/>
        <end position="31"/>
    </location>
</feature>
<keyword evidence="9" id="KW-0812">Transmembrane</keyword>
<keyword evidence="9" id="KW-1133">Transmembrane helix</keyword>
<keyword evidence="9" id="KW-0472">Membrane</keyword>
<evidence type="ECO:0000256" key="9">
    <source>
        <dbReference type="SAM" id="Phobius"/>
    </source>
</evidence>
<dbReference type="RefSeq" id="WP_344230069.1">
    <property type="nucleotide sequence ID" value="NZ_BAAALH010000002.1"/>
</dbReference>
<dbReference type="PANTHER" id="PTHR32309:SF13">
    <property type="entry name" value="FERRIC ENTEROBACTIN TRANSPORT PROTEIN FEPE"/>
    <property type="match status" value="1"/>
</dbReference>
<evidence type="ECO:0000256" key="7">
    <source>
        <dbReference type="ARBA" id="ARBA00023137"/>
    </source>
</evidence>
<dbReference type="EC" id="2.7.10.2" evidence="2"/>
<evidence type="ECO:0000256" key="3">
    <source>
        <dbReference type="ARBA" id="ARBA00022679"/>
    </source>
</evidence>
<dbReference type="InterPro" id="IPR025669">
    <property type="entry name" value="AAA_dom"/>
</dbReference>
<comment type="similarity">
    <text evidence="1">Belongs to the CpsD/CapB family.</text>
</comment>
<dbReference type="InterPro" id="IPR027417">
    <property type="entry name" value="P-loop_NTPase"/>
</dbReference>
<dbReference type="InterPro" id="IPR005702">
    <property type="entry name" value="Wzc-like_C"/>
</dbReference>
<evidence type="ECO:0000259" key="10">
    <source>
        <dbReference type="Pfam" id="PF13614"/>
    </source>
</evidence>
<dbReference type="CDD" id="cd05387">
    <property type="entry name" value="BY-kinase"/>
    <property type="match status" value="1"/>
</dbReference>
<evidence type="ECO:0000256" key="6">
    <source>
        <dbReference type="ARBA" id="ARBA00022840"/>
    </source>
</evidence>
<keyword evidence="4" id="KW-0547">Nucleotide-binding</keyword>
<accession>A0ABV8XXZ6</accession>
<dbReference type="Gene3D" id="3.40.50.300">
    <property type="entry name" value="P-loop containing nucleotide triphosphate hydrolases"/>
    <property type="match status" value="1"/>
</dbReference>
<evidence type="ECO:0000256" key="1">
    <source>
        <dbReference type="ARBA" id="ARBA00007316"/>
    </source>
</evidence>
<evidence type="ECO:0000256" key="4">
    <source>
        <dbReference type="ARBA" id="ARBA00022741"/>
    </source>
</evidence>
<evidence type="ECO:0000313" key="11">
    <source>
        <dbReference type="EMBL" id="MFC4428443.1"/>
    </source>
</evidence>
<keyword evidence="12" id="KW-1185">Reference proteome</keyword>
<comment type="caution">
    <text evidence="11">The sequence shown here is derived from an EMBL/GenBank/DDBJ whole genome shotgun (WGS) entry which is preliminary data.</text>
</comment>
<keyword evidence="7" id="KW-0829">Tyrosine-protein kinase</keyword>
<evidence type="ECO:0000256" key="5">
    <source>
        <dbReference type="ARBA" id="ARBA00022777"/>
    </source>
</evidence>
<dbReference type="NCBIfam" id="TIGR01007">
    <property type="entry name" value="eps_fam"/>
    <property type="match status" value="1"/>
</dbReference>
<keyword evidence="3 11" id="KW-0808">Transferase</keyword>
<dbReference type="InterPro" id="IPR050445">
    <property type="entry name" value="Bact_polysacc_biosynth/exp"/>
</dbReference>
<dbReference type="PANTHER" id="PTHR32309">
    <property type="entry name" value="TYROSINE-PROTEIN KINASE"/>
    <property type="match status" value="1"/>
</dbReference>
<comment type="catalytic activity">
    <reaction evidence="8">
        <text>L-tyrosyl-[protein] + ATP = O-phospho-L-tyrosyl-[protein] + ADP + H(+)</text>
        <dbReference type="Rhea" id="RHEA:10596"/>
        <dbReference type="Rhea" id="RHEA-COMP:10136"/>
        <dbReference type="Rhea" id="RHEA-COMP:20101"/>
        <dbReference type="ChEBI" id="CHEBI:15378"/>
        <dbReference type="ChEBI" id="CHEBI:30616"/>
        <dbReference type="ChEBI" id="CHEBI:46858"/>
        <dbReference type="ChEBI" id="CHEBI:61978"/>
        <dbReference type="ChEBI" id="CHEBI:456216"/>
        <dbReference type="EC" id="2.7.10.2"/>
    </reaction>
</comment>
<evidence type="ECO:0000313" key="12">
    <source>
        <dbReference type="Proteomes" id="UP001595965"/>
    </source>
</evidence>
<proteinExistence type="inferred from homology"/>
<reference evidence="12" key="1">
    <citation type="journal article" date="2019" name="Int. J. Syst. Evol. Microbiol.">
        <title>The Global Catalogue of Microorganisms (GCM) 10K type strain sequencing project: providing services to taxonomists for standard genome sequencing and annotation.</title>
        <authorList>
            <consortium name="The Broad Institute Genomics Platform"/>
            <consortium name="The Broad Institute Genome Sequencing Center for Infectious Disease"/>
            <person name="Wu L."/>
            <person name="Ma J."/>
        </authorList>
    </citation>
    <scope>NUCLEOTIDE SEQUENCE [LARGE SCALE GENOMIC DNA]</scope>
    <source>
        <strain evidence="12">CGMCC 1.12125</strain>
    </source>
</reference>
<feature type="domain" description="AAA" evidence="10">
    <location>
        <begin position="262"/>
        <end position="391"/>
    </location>
</feature>
<protein>
    <recommendedName>
        <fullName evidence="2">non-specific protein-tyrosine kinase</fullName>
        <ecNumber evidence="2">2.7.10.2</ecNumber>
    </recommendedName>
</protein>
<dbReference type="Proteomes" id="UP001595965">
    <property type="component" value="Unassembled WGS sequence"/>
</dbReference>
<gene>
    <name evidence="11" type="ORF">ACFO0K_01975</name>
</gene>
<evidence type="ECO:0000256" key="8">
    <source>
        <dbReference type="ARBA" id="ARBA00051245"/>
    </source>
</evidence>
<dbReference type="GO" id="GO:0004715">
    <property type="term" value="F:non-membrane spanning protein tyrosine kinase activity"/>
    <property type="evidence" value="ECO:0007669"/>
    <property type="project" value="UniProtKB-EC"/>
</dbReference>
<dbReference type="Pfam" id="PF13614">
    <property type="entry name" value="AAA_31"/>
    <property type="match status" value="1"/>
</dbReference>